<evidence type="ECO:0000259" key="3">
    <source>
        <dbReference type="Pfam" id="PF00557"/>
    </source>
</evidence>
<dbReference type="InterPro" id="IPR001131">
    <property type="entry name" value="Peptidase_M24B_aminopep-P_CS"/>
</dbReference>
<dbReference type="InterPro" id="IPR050659">
    <property type="entry name" value="Peptidase_M24B"/>
</dbReference>
<proteinExistence type="predicted"/>
<feature type="domain" description="Creatinase N-terminal" evidence="4">
    <location>
        <begin position="6"/>
        <end position="132"/>
    </location>
</feature>
<name>A0A6J7BVR1_9ZZZZ</name>
<feature type="domain" description="Peptidase M24" evidence="3">
    <location>
        <begin position="141"/>
        <end position="341"/>
    </location>
</feature>
<dbReference type="PROSITE" id="PS00491">
    <property type="entry name" value="PROLINE_PEPTIDASE"/>
    <property type="match status" value="1"/>
</dbReference>
<keyword evidence="1" id="KW-0479">Metal-binding</keyword>
<dbReference type="EMBL" id="CAFBPU010000007">
    <property type="protein sequence ID" value="CAB5025094.1"/>
    <property type="molecule type" value="Genomic_DNA"/>
</dbReference>
<keyword evidence="2" id="KW-0378">Hydrolase</keyword>
<evidence type="ECO:0000259" key="4">
    <source>
        <dbReference type="Pfam" id="PF01321"/>
    </source>
</evidence>
<accession>A0A6J7BVR1</accession>
<organism evidence="5">
    <name type="scientific">freshwater metagenome</name>
    <dbReference type="NCBI Taxonomy" id="449393"/>
    <lineage>
        <taxon>unclassified sequences</taxon>
        <taxon>metagenomes</taxon>
        <taxon>ecological metagenomes</taxon>
    </lineage>
</organism>
<dbReference type="Pfam" id="PF00557">
    <property type="entry name" value="Peptidase_M24"/>
    <property type="match status" value="1"/>
</dbReference>
<reference evidence="5" key="1">
    <citation type="submission" date="2020-05" db="EMBL/GenBank/DDBJ databases">
        <authorList>
            <person name="Chiriac C."/>
            <person name="Salcher M."/>
            <person name="Ghai R."/>
            <person name="Kavagutti S V."/>
        </authorList>
    </citation>
    <scope>NUCLEOTIDE SEQUENCE</scope>
</reference>
<dbReference type="InterPro" id="IPR036005">
    <property type="entry name" value="Creatinase/aminopeptidase-like"/>
</dbReference>
<dbReference type="Gene3D" id="3.90.230.10">
    <property type="entry name" value="Creatinase/methionine aminopeptidase superfamily"/>
    <property type="match status" value="1"/>
</dbReference>
<dbReference type="EMBL" id="CAFBIZ010000096">
    <property type="protein sequence ID" value="CAB4849786.1"/>
    <property type="molecule type" value="Genomic_DNA"/>
</dbReference>
<sequence length="360" mass="38188">MSTLHRRDLIRAGLLESDLDALVVTCASNVRYLSGFTGSSGAVVITRHRDQDRLVTDSRYEIQAAAESPDLAALVERHVARTAFGHAAANGAARVGFEADDLSVSTFEALRGAHAALEFVATSRVVEQLRACKDDDEIASLTEACRIGDVALARLISEVRVGMTEREIARRLDQHMLDAGADASSFETIVASGPNSAIPHHRPTTRPIEPGDFLKVDFGALYAGYHSDETRTFVVGAQPLEWQSALHALVARAQRAGIDALRVGANVRDVDLAARSVIDDAGHSAHFGHGLGHGVGLDIHEAPMIGYSATGILGDRTPVTIEPGVYLPGLGGVRIEDTLVVLSGGPVSLTSTTRELLVLG</sequence>
<dbReference type="Gene3D" id="3.40.350.10">
    <property type="entry name" value="Creatinase/prolidase N-terminal domain"/>
    <property type="match status" value="1"/>
</dbReference>
<dbReference type="AlphaFoldDB" id="A0A6J7BVR1"/>
<dbReference type="InterPro" id="IPR029149">
    <property type="entry name" value="Creatin/AminoP/Spt16_N"/>
</dbReference>
<dbReference type="SUPFAM" id="SSF55920">
    <property type="entry name" value="Creatinase/aminopeptidase"/>
    <property type="match status" value="1"/>
</dbReference>
<dbReference type="Pfam" id="PF01321">
    <property type="entry name" value="Creatinase_N"/>
    <property type="match status" value="1"/>
</dbReference>
<gene>
    <name evidence="5" type="ORF">UFOPK3268_00847</name>
    <name evidence="6" type="ORF">UFOPK4150_00483</name>
</gene>
<dbReference type="PANTHER" id="PTHR46112:SF8">
    <property type="entry name" value="CYTOPLASMIC PEPTIDASE PEPQ-RELATED"/>
    <property type="match status" value="1"/>
</dbReference>
<protein>
    <submittedName>
        <fullName evidence="5">Unannotated protein</fullName>
    </submittedName>
</protein>
<dbReference type="PANTHER" id="PTHR46112">
    <property type="entry name" value="AMINOPEPTIDASE"/>
    <property type="match status" value="1"/>
</dbReference>
<evidence type="ECO:0000313" key="6">
    <source>
        <dbReference type="EMBL" id="CAB5025094.1"/>
    </source>
</evidence>
<evidence type="ECO:0000256" key="1">
    <source>
        <dbReference type="ARBA" id="ARBA00022723"/>
    </source>
</evidence>
<evidence type="ECO:0000256" key="2">
    <source>
        <dbReference type="ARBA" id="ARBA00022801"/>
    </source>
</evidence>
<evidence type="ECO:0000313" key="5">
    <source>
        <dbReference type="EMBL" id="CAB4849786.1"/>
    </source>
</evidence>
<dbReference type="InterPro" id="IPR000587">
    <property type="entry name" value="Creatinase_N"/>
</dbReference>
<dbReference type="GO" id="GO:0046872">
    <property type="term" value="F:metal ion binding"/>
    <property type="evidence" value="ECO:0007669"/>
    <property type="project" value="UniProtKB-KW"/>
</dbReference>
<dbReference type="GO" id="GO:0016787">
    <property type="term" value="F:hydrolase activity"/>
    <property type="evidence" value="ECO:0007669"/>
    <property type="project" value="UniProtKB-KW"/>
</dbReference>
<dbReference type="InterPro" id="IPR000994">
    <property type="entry name" value="Pept_M24"/>
</dbReference>
<dbReference type="SUPFAM" id="SSF53092">
    <property type="entry name" value="Creatinase/prolidase N-terminal domain"/>
    <property type="match status" value="1"/>
</dbReference>